<name>A0A067K3M8_JATCU</name>
<dbReference type="EMBL" id="KK914641">
    <property type="protein sequence ID" value="KDP30821.1"/>
    <property type="molecule type" value="Genomic_DNA"/>
</dbReference>
<evidence type="ECO:0000313" key="2">
    <source>
        <dbReference type="Proteomes" id="UP000027138"/>
    </source>
</evidence>
<protein>
    <submittedName>
        <fullName evidence="1">Uncharacterized protein</fullName>
    </submittedName>
</protein>
<gene>
    <name evidence="1" type="ORF">JCGZ_13764</name>
</gene>
<dbReference type="AlphaFoldDB" id="A0A067K3M8"/>
<dbReference type="Proteomes" id="UP000027138">
    <property type="component" value="Unassembled WGS sequence"/>
</dbReference>
<evidence type="ECO:0000313" key="1">
    <source>
        <dbReference type="EMBL" id="KDP30821.1"/>
    </source>
</evidence>
<accession>A0A067K3M8</accession>
<organism evidence="1 2">
    <name type="scientific">Jatropha curcas</name>
    <name type="common">Barbados nut</name>
    <dbReference type="NCBI Taxonomy" id="180498"/>
    <lineage>
        <taxon>Eukaryota</taxon>
        <taxon>Viridiplantae</taxon>
        <taxon>Streptophyta</taxon>
        <taxon>Embryophyta</taxon>
        <taxon>Tracheophyta</taxon>
        <taxon>Spermatophyta</taxon>
        <taxon>Magnoliopsida</taxon>
        <taxon>eudicotyledons</taxon>
        <taxon>Gunneridae</taxon>
        <taxon>Pentapetalae</taxon>
        <taxon>rosids</taxon>
        <taxon>fabids</taxon>
        <taxon>Malpighiales</taxon>
        <taxon>Euphorbiaceae</taxon>
        <taxon>Crotonoideae</taxon>
        <taxon>Jatropheae</taxon>
        <taxon>Jatropha</taxon>
    </lineage>
</organism>
<reference evidence="1 2" key="1">
    <citation type="journal article" date="2014" name="PLoS ONE">
        <title>Global Analysis of Gene Expression Profiles in Physic Nut (Jatropha curcas L.) Seedlings Exposed to Salt Stress.</title>
        <authorList>
            <person name="Zhang L."/>
            <person name="Zhang C."/>
            <person name="Wu P."/>
            <person name="Chen Y."/>
            <person name="Li M."/>
            <person name="Jiang H."/>
            <person name="Wu G."/>
        </authorList>
    </citation>
    <scope>NUCLEOTIDE SEQUENCE [LARGE SCALE GENOMIC DNA]</scope>
    <source>
        <strain evidence="2">cv. GZQX0401</strain>
        <tissue evidence="1">Young leaves</tissue>
    </source>
</reference>
<keyword evidence="2" id="KW-1185">Reference proteome</keyword>
<sequence length="62" mass="6736">MRREASTPKACPEARVSCAKQRQSTNLTCASASLTCASANLNHASASCADERQRVRPRNSRE</sequence>
<proteinExistence type="predicted"/>